<organism evidence="1">
    <name type="scientific">marine sediment metagenome</name>
    <dbReference type="NCBI Taxonomy" id="412755"/>
    <lineage>
        <taxon>unclassified sequences</taxon>
        <taxon>metagenomes</taxon>
        <taxon>ecological metagenomes</taxon>
    </lineage>
</organism>
<name>A0A0F9FPT3_9ZZZZ</name>
<reference evidence="1" key="1">
    <citation type="journal article" date="2015" name="Nature">
        <title>Complex archaea that bridge the gap between prokaryotes and eukaryotes.</title>
        <authorList>
            <person name="Spang A."/>
            <person name="Saw J.H."/>
            <person name="Jorgensen S.L."/>
            <person name="Zaremba-Niedzwiedzka K."/>
            <person name="Martijn J."/>
            <person name="Lind A.E."/>
            <person name="van Eijk R."/>
            <person name="Schleper C."/>
            <person name="Guy L."/>
            <person name="Ettema T.J."/>
        </authorList>
    </citation>
    <scope>NUCLEOTIDE SEQUENCE</scope>
</reference>
<comment type="caution">
    <text evidence="1">The sequence shown here is derived from an EMBL/GenBank/DDBJ whole genome shotgun (WGS) entry which is preliminary data.</text>
</comment>
<dbReference type="EMBL" id="LAZR01022851">
    <property type="protein sequence ID" value="KKL80451.1"/>
    <property type="molecule type" value="Genomic_DNA"/>
</dbReference>
<dbReference type="AlphaFoldDB" id="A0A0F9FPT3"/>
<protein>
    <recommendedName>
        <fullName evidence="2">N-acetyltransferase domain-containing protein</fullName>
    </recommendedName>
</protein>
<sequence length="162" mass="19061">MEVVLEKKTFADLRFVRIAGKPDIVDMLFRQIPRELFDQVKDIEFNIDLLYQMPSKFIGGANNMFYVLVDDEDKIKGVLWFSINILMQMIQVQILSIDKEYQRENLLKSSDALKETVQFIREWMNGNDDYKIIGLTTRPRACRKNGWKLSKHVLLEISDGIR</sequence>
<accession>A0A0F9FPT3</accession>
<proteinExistence type="predicted"/>
<gene>
    <name evidence="1" type="ORF">LCGC14_2004650</name>
</gene>
<evidence type="ECO:0008006" key="2">
    <source>
        <dbReference type="Google" id="ProtNLM"/>
    </source>
</evidence>
<evidence type="ECO:0000313" key="1">
    <source>
        <dbReference type="EMBL" id="KKL80451.1"/>
    </source>
</evidence>